<comment type="function">
    <text evidence="5">Acetylates the N-terminal alanine of ribosomal protein bS18.</text>
</comment>
<dbReference type="CDD" id="cd04301">
    <property type="entry name" value="NAT_SF"/>
    <property type="match status" value="1"/>
</dbReference>
<dbReference type="PANTHER" id="PTHR43420:SF44">
    <property type="entry name" value="ACETYLTRANSFERASE YPEA"/>
    <property type="match status" value="1"/>
</dbReference>
<reference evidence="7 8" key="1">
    <citation type="submission" date="2019-05" db="EMBL/GenBank/DDBJ databases">
        <authorList>
            <consortium name="Pathogen Informatics"/>
        </authorList>
    </citation>
    <scope>NUCLEOTIDE SEQUENCE [LARGE SCALE GENOMIC DNA]</scope>
    <source>
        <strain evidence="7 8">NCTC5385</strain>
    </source>
</reference>
<dbReference type="InterPro" id="IPR000182">
    <property type="entry name" value="GNAT_dom"/>
</dbReference>
<dbReference type="PANTHER" id="PTHR43420">
    <property type="entry name" value="ACETYLTRANSFERASE"/>
    <property type="match status" value="1"/>
</dbReference>
<evidence type="ECO:0000256" key="1">
    <source>
        <dbReference type="ARBA" id="ARBA00005395"/>
    </source>
</evidence>
<dbReference type="PROSITE" id="PS51186">
    <property type="entry name" value="GNAT"/>
    <property type="match status" value="1"/>
</dbReference>
<sequence length="142" mass="16506">MMKRIEEKVETVYHILSHVYQESPWTKEQIKTDLESPNVDYFFVYDKQKIIGFLSLQQLVGELEITNIAVLPDYQGKGFGAQLLQRVTSSNQTLFLEVRESNLAAQALYKKVNFSIVGKRKNYYKNPVEGALLMKREGRNDR</sequence>
<dbReference type="SUPFAM" id="SSF55729">
    <property type="entry name" value="Acyl-CoA N-acyltransferases (Nat)"/>
    <property type="match status" value="1"/>
</dbReference>
<dbReference type="GO" id="GO:0005737">
    <property type="term" value="C:cytoplasm"/>
    <property type="evidence" value="ECO:0007669"/>
    <property type="project" value="UniProtKB-SubCell"/>
</dbReference>
<evidence type="ECO:0000259" key="6">
    <source>
        <dbReference type="PROSITE" id="PS51186"/>
    </source>
</evidence>
<evidence type="ECO:0000256" key="5">
    <source>
        <dbReference type="RuleBase" id="RU363094"/>
    </source>
</evidence>
<name>A0A4U9XLL3_9STRE</name>
<proteinExistence type="inferred from homology"/>
<comment type="similarity">
    <text evidence="1 5">Belongs to the acetyltransferase family. RimI subfamily.</text>
</comment>
<dbReference type="Pfam" id="PF00583">
    <property type="entry name" value="Acetyltransf_1"/>
    <property type="match status" value="1"/>
</dbReference>
<keyword evidence="2 5" id="KW-0963">Cytoplasm</keyword>
<keyword evidence="4 7" id="KW-0012">Acyltransferase</keyword>
<dbReference type="EC" id="2.3.1.266" evidence="5"/>
<keyword evidence="3 7" id="KW-0808">Transferase</keyword>
<dbReference type="EMBL" id="LR594035">
    <property type="protein sequence ID" value="VTS13909.1"/>
    <property type="molecule type" value="Genomic_DNA"/>
</dbReference>
<organism evidence="7 8">
    <name type="scientific">Streptococcus pseudoporcinus</name>
    <dbReference type="NCBI Taxonomy" id="361101"/>
    <lineage>
        <taxon>Bacteria</taxon>
        <taxon>Bacillati</taxon>
        <taxon>Bacillota</taxon>
        <taxon>Bacilli</taxon>
        <taxon>Lactobacillales</taxon>
        <taxon>Streptococcaceae</taxon>
        <taxon>Streptococcus</taxon>
    </lineage>
</organism>
<comment type="catalytic activity">
    <reaction evidence="5">
        <text>N-terminal L-alanyl-[ribosomal protein bS18] + acetyl-CoA = N-terminal N(alpha)-acetyl-L-alanyl-[ribosomal protein bS18] + CoA + H(+)</text>
        <dbReference type="Rhea" id="RHEA:43756"/>
        <dbReference type="Rhea" id="RHEA-COMP:10676"/>
        <dbReference type="Rhea" id="RHEA-COMP:10677"/>
        <dbReference type="ChEBI" id="CHEBI:15378"/>
        <dbReference type="ChEBI" id="CHEBI:57287"/>
        <dbReference type="ChEBI" id="CHEBI:57288"/>
        <dbReference type="ChEBI" id="CHEBI:64718"/>
        <dbReference type="ChEBI" id="CHEBI:83683"/>
        <dbReference type="EC" id="2.3.1.266"/>
    </reaction>
</comment>
<dbReference type="InterPro" id="IPR016181">
    <property type="entry name" value="Acyl_CoA_acyltransferase"/>
</dbReference>
<dbReference type="AlphaFoldDB" id="A0A4U9XLL3"/>
<evidence type="ECO:0000256" key="3">
    <source>
        <dbReference type="ARBA" id="ARBA00022679"/>
    </source>
</evidence>
<gene>
    <name evidence="7" type="primary">paiA_1</name>
    <name evidence="7" type="ORF">NCTC5385_00266</name>
</gene>
<dbReference type="STRING" id="873448.STRPO_1178"/>
<evidence type="ECO:0000313" key="8">
    <source>
        <dbReference type="Proteomes" id="UP000304914"/>
    </source>
</evidence>
<dbReference type="NCBIfam" id="TIGR01575">
    <property type="entry name" value="rimI"/>
    <property type="match status" value="1"/>
</dbReference>
<evidence type="ECO:0000313" key="7">
    <source>
        <dbReference type="EMBL" id="VTS13909.1"/>
    </source>
</evidence>
<feature type="domain" description="N-acetyltransferase" evidence="6">
    <location>
        <begin position="1"/>
        <end position="139"/>
    </location>
</feature>
<dbReference type="InterPro" id="IPR006464">
    <property type="entry name" value="AcTrfase_RimI/Ard1"/>
</dbReference>
<dbReference type="GO" id="GO:0008999">
    <property type="term" value="F:protein-N-terminal-alanine acetyltransferase activity"/>
    <property type="evidence" value="ECO:0007669"/>
    <property type="project" value="UniProtKB-EC"/>
</dbReference>
<dbReference type="InterPro" id="IPR050680">
    <property type="entry name" value="YpeA/RimI_acetyltransf"/>
</dbReference>
<dbReference type="RefSeq" id="WP_138067937.1">
    <property type="nucleotide sequence ID" value="NZ_LR594035.1"/>
</dbReference>
<evidence type="ECO:0000256" key="4">
    <source>
        <dbReference type="ARBA" id="ARBA00023315"/>
    </source>
</evidence>
<evidence type="ECO:0000256" key="2">
    <source>
        <dbReference type="ARBA" id="ARBA00022490"/>
    </source>
</evidence>
<dbReference type="Proteomes" id="UP000304914">
    <property type="component" value="Chromosome"/>
</dbReference>
<protein>
    <recommendedName>
        <fullName evidence="5">[Ribosomal protein bS18]-alanine N-acetyltransferase</fullName>
        <ecNumber evidence="5">2.3.1.266</ecNumber>
    </recommendedName>
</protein>
<dbReference type="Gene3D" id="3.40.630.30">
    <property type="match status" value="1"/>
</dbReference>
<accession>A0A4U9XLL3</accession>
<comment type="subcellular location">
    <subcellularLocation>
        <location evidence="5">Cytoplasm</location>
    </subcellularLocation>
</comment>